<organism evidence="1 2">
    <name type="scientific">Cinara cedri</name>
    <dbReference type="NCBI Taxonomy" id="506608"/>
    <lineage>
        <taxon>Eukaryota</taxon>
        <taxon>Metazoa</taxon>
        <taxon>Ecdysozoa</taxon>
        <taxon>Arthropoda</taxon>
        <taxon>Hexapoda</taxon>
        <taxon>Insecta</taxon>
        <taxon>Pterygota</taxon>
        <taxon>Neoptera</taxon>
        <taxon>Paraneoptera</taxon>
        <taxon>Hemiptera</taxon>
        <taxon>Sternorrhyncha</taxon>
        <taxon>Aphidomorpha</taxon>
        <taxon>Aphidoidea</taxon>
        <taxon>Aphididae</taxon>
        <taxon>Lachninae</taxon>
        <taxon>Cinara</taxon>
    </lineage>
</organism>
<protein>
    <submittedName>
        <fullName evidence="1">Uncharacterized protein</fullName>
    </submittedName>
</protein>
<proteinExistence type="predicted"/>
<reference evidence="1 2" key="1">
    <citation type="submission" date="2019-08" db="EMBL/GenBank/DDBJ databases">
        <authorList>
            <person name="Alioto T."/>
            <person name="Alioto T."/>
            <person name="Gomez Garrido J."/>
        </authorList>
    </citation>
    <scope>NUCLEOTIDE SEQUENCE [LARGE SCALE GENOMIC DNA]</scope>
</reference>
<keyword evidence="2" id="KW-1185">Reference proteome</keyword>
<dbReference type="OrthoDB" id="6612396at2759"/>
<dbReference type="AlphaFoldDB" id="A0A5E4MZI6"/>
<evidence type="ECO:0000313" key="2">
    <source>
        <dbReference type="Proteomes" id="UP000325440"/>
    </source>
</evidence>
<sequence>MDSTERLKLSIDSVAEYINHTTLSQHLNDDNGYLEKSALELLINENNNQVLNARSFFESYGLSIKMTTITNQICTILKMDDAIFNHSIINDLASFILLTDFPSNVHRFWKVNQWRLIGNRSKTLIMKFDNIEHNMAYFSSCLVCVFRKMVEESSIPLNELKLKLTKFIDNIQKYVKDFDHAMWETWFLCDGKFVDWSFFIASFLMPQENYVSVHAYIEDQNRINYAVKYFTKAKYSQYILCYKKCIMNESKSQKRKFEEEEEVKKKKKKVTLTYSNVTGKKNYFIKESKERLRRLL</sequence>
<dbReference type="Proteomes" id="UP000325440">
    <property type="component" value="Unassembled WGS sequence"/>
</dbReference>
<evidence type="ECO:0000313" key="1">
    <source>
        <dbReference type="EMBL" id="VVC35440.1"/>
    </source>
</evidence>
<dbReference type="EMBL" id="CABPRJ010001426">
    <property type="protein sequence ID" value="VVC35440.1"/>
    <property type="molecule type" value="Genomic_DNA"/>
</dbReference>
<gene>
    <name evidence="1" type="ORF">CINCED_3A024154</name>
</gene>
<accession>A0A5E4MZI6</accession>
<name>A0A5E4MZI6_9HEMI</name>